<dbReference type="STRING" id="485913.Krac_3123"/>
<evidence type="ECO:0000313" key="3">
    <source>
        <dbReference type="Proteomes" id="UP000004508"/>
    </source>
</evidence>
<dbReference type="NCBIfam" id="NF033519">
    <property type="entry name" value="transpos_ISAzo13"/>
    <property type="match status" value="1"/>
</dbReference>
<proteinExistence type="predicted"/>
<feature type="region of interest" description="Disordered" evidence="1">
    <location>
        <begin position="60"/>
        <end position="85"/>
    </location>
</feature>
<dbReference type="RefSeq" id="WP_007920358.1">
    <property type="nucleotide sequence ID" value="NZ_ADVG01000004.1"/>
</dbReference>
<gene>
    <name evidence="2" type="ORF">Krac_3123</name>
</gene>
<dbReference type="AlphaFoldDB" id="D6U0I1"/>
<keyword evidence="3" id="KW-1185">Reference proteome</keyword>
<accession>D6U0I1</accession>
<dbReference type="InParanoid" id="D6U0I1"/>
<protein>
    <submittedName>
        <fullName evidence="2">Rhodopirellula transposase family protein</fullName>
    </submittedName>
</protein>
<evidence type="ECO:0000256" key="1">
    <source>
        <dbReference type="SAM" id="MobiDB-lite"/>
    </source>
</evidence>
<dbReference type="eggNOG" id="COG3415">
    <property type="taxonomic scope" value="Bacteria"/>
</dbReference>
<dbReference type="EMBL" id="ADVG01000004">
    <property type="protein sequence ID" value="EFH82321.1"/>
    <property type="molecule type" value="Genomic_DNA"/>
</dbReference>
<evidence type="ECO:0000313" key="2">
    <source>
        <dbReference type="EMBL" id="EFH82321.1"/>
    </source>
</evidence>
<sequence>MRAGMMQVSRREKYEHMREMLNEKQWRHYLALEAQERGSVAQVAQEARVSQNTIRRGLREVEAGERYNTGDRQREEGGGRKQAVEKDASLLTDLESLLEPKGDPMSLLKWTTKSVAHLKEALERMGHEVAETTIRRILRARGYSLRAKKKNIEGTSHPDRDEQFEHIRTTCQEFEQHGNPIISVDCKKKELLGQFKNNGAEWQAKGEATEVNVYDFLSLANGKAIPYGIYDLVHNHGFVNVGIDHDTAEFAVESIRRWWQQRGKALYPGKKALLITADGGGSNGVRNRLWKKKLQELADEEQLAITVAHYPPATSKWKKIEHRLFSFISINWRATPLTSLEVVLELISHTTTTEGLTVTAQKDSQTYPTGTKVTDKELAALRLLRDTFHGEWNYTILPHALPSSDQLI</sequence>
<dbReference type="OrthoDB" id="149069at2"/>
<dbReference type="InterPro" id="IPR011518">
    <property type="entry name" value="Transposase_36"/>
</dbReference>
<organism evidence="2 3">
    <name type="scientific">Ktedonobacter racemifer DSM 44963</name>
    <dbReference type="NCBI Taxonomy" id="485913"/>
    <lineage>
        <taxon>Bacteria</taxon>
        <taxon>Bacillati</taxon>
        <taxon>Chloroflexota</taxon>
        <taxon>Ktedonobacteria</taxon>
        <taxon>Ktedonobacterales</taxon>
        <taxon>Ktedonobacteraceae</taxon>
        <taxon>Ktedonobacter</taxon>
    </lineage>
</organism>
<dbReference type="Pfam" id="PF07592">
    <property type="entry name" value="DDE_Tnp_ISAZ013"/>
    <property type="match status" value="1"/>
</dbReference>
<dbReference type="Proteomes" id="UP000004508">
    <property type="component" value="Unassembled WGS sequence"/>
</dbReference>
<name>D6U0I1_KTERA</name>
<comment type="caution">
    <text evidence="2">The sequence shown here is derived from an EMBL/GenBank/DDBJ whole genome shotgun (WGS) entry which is preliminary data.</text>
</comment>
<reference evidence="2 3" key="1">
    <citation type="journal article" date="2011" name="Stand. Genomic Sci.">
        <title>Non-contiguous finished genome sequence and contextual data of the filamentous soil bacterium Ktedonobacter racemifer type strain (SOSP1-21).</title>
        <authorList>
            <person name="Chang Y.J."/>
            <person name="Land M."/>
            <person name="Hauser L."/>
            <person name="Chertkov O."/>
            <person name="Del Rio T.G."/>
            <person name="Nolan M."/>
            <person name="Copeland A."/>
            <person name="Tice H."/>
            <person name="Cheng J.F."/>
            <person name="Lucas S."/>
            <person name="Han C."/>
            <person name="Goodwin L."/>
            <person name="Pitluck S."/>
            <person name="Ivanova N."/>
            <person name="Ovchinikova G."/>
            <person name="Pati A."/>
            <person name="Chen A."/>
            <person name="Palaniappan K."/>
            <person name="Mavromatis K."/>
            <person name="Liolios K."/>
            <person name="Brettin T."/>
            <person name="Fiebig A."/>
            <person name="Rohde M."/>
            <person name="Abt B."/>
            <person name="Goker M."/>
            <person name="Detter J.C."/>
            <person name="Woyke T."/>
            <person name="Bristow J."/>
            <person name="Eisen J.A."/>
            <person name="Markowitz V."/>
            <person name="Hugenholtz P."/>
            <person name="Kyrpides N.C."/>
            <person name="Klenk H.P."/>
            <person name="Lapidus A."/>
        </authorList>
    </citation>
    <scope>NUCLEOTIDE SEQUENCE [LARGE SCALE GENOMIC DNA]</scope>
    <source>
        <strain evidence="3">DSM 44963</strain>
    </source>
</reference>